<feature type="chain" id="PRO_5045135761" evidence="1">
    <location>
        <begin position="35"/>
        <end position="192"/>
    </location>
</feature>
<dbReference type="Gene3D" id="2.60.40.10">
    <property type="entry name" value="Immunoglobulins"/>
    <property type="match status" value="1"/>
</dbReference>
<dbReference type="EMBL" id="JAWCTQ010000002">
    <property type="protein sequence ID" value="MDT9681042.1"/>
    <property type="molecule type" value="Genomic_DNA"/>
</dbReference>
<evidence type="ECO:0000313" key="3">
    <source>
        <dbReference type="Proteomes" id="UP001250181"/>
    </source>
</evidence>
<name>A0ABU3QE37_9ACTN</name>
<evidence type="ECO:0000313" key="2">
    <source>
        <dbReference type="EMBL" id="MDT9681042.1"/>
    </source>
</evidence>
<keyword evidence="3" id="KW-1185">Reference proteome</keyword>
<protein>
    <submittedName>
        <fullName evidence="2">Uncharacterized protein</fullName>
    </submittedName>
</protein>
<keyword evidence="1" id="KW-0732">Signal</keyword>
<dbReference type="Proteomes" id="UP001250181">
    <property type="component" value="Unassembled WGS sequence"/>
</dbReference>
<reference evidence="2 3" key="1">
    <citation type="submission" date="2023-09" db="EMBL/GenBank/DDBJ databases">
        <title>Streptomyces sp. nov.: A antagonism against Alternaria gaisen Producing Streptochlin, Isolated from Tamarix root soil.</title>
        <authorList>
            <person name="Chen Y."/>
        </authorList>
    </citation>
    <scope>NUCLEOTIDE SEQUENCE [LARGE SCALE GENOMIC DNA]</scope>
    <source>
        <strain evidence="2 3">TRM76323</strain>
    </source>
</reference>
<sequence length="192" mass="19697">MSLLRPVFRSWAGRAGAVAAALAVGLSLAPLADADAPSKSAAEATATPSLLLDVPVDPRISDGAYAGFQFCGDPEGGPVVTTRGASLAATLESVAPPGTVEKPGAGTSPGRGVFFEVTDADGEPVLRRHTRSQTGHTAVLSLPPRGLADGAYRWRVRVRDGATASRWTEWCDFTVRLTEGSGDDGAGVGPSR</sequence>
<dbReference type="RefSeq" id="WP_315876032.1">
    <property type="nucleotide sequence ID" value="NZ_JAWCTQ010000002.1"/>
</dbReference>
<evidence type="ECO:0000256" key="1">
    <source>
        <dbReference type="SAM" id="SignalP"/>
    </source>
</evidence>
<feature type="signal peptide" evidence="1">
    <location>
        <begin position="1"/>
        <end position="34"/>
    </location>
</feature>
<organism evidence="2 3">
    <name type="scientific">Streptomyces tamarix</name>
    <dbReference type="NCBI Taxonomy" id="3078565"/>
    <lineage>
        <taxon>Bacteria</taxon>
        <taxon>Bacillati</taxon>
        <taxon>Actinomycetota</taxon>
        <taxon>Actinomycetes</taxon>
        <taxon>Kitasatosporales</taxon>
        <taxon>Streptomycetaceae</taxon>
        <taxon>Streptomyces</taxon>
    </lineage>
</organism>
<comment type="caution">
    <text evidence="2">The sequence shown here is derived from an EMBL/GenBank/DDBJ whole genome shotgun (WGS) entry which is preliminary data.</text>
</comment>
<dbReference type="InterPro" id="IPR013783">
    <property type="entry name" value="Ig-like_fold"/>
</dbReference>
<proteinExistence type="predicted"/>
<gene>
    <name evidence="2" type="ORF">RND61_02960</name>
</gene>
<accession>A0ABU3QE37</accession>